<protein>
    <submittedName>
        <fullName evidence="1">Uncharacterized protein</fullName>
    </submittedName>
</protein>
<name>A0ABD3FUX0_9STRA</name>
<sequence length="121" mass="13580">MAPLRGDTLSLGGDMPAVSVSHAGLVVLVRPVLGYREYYAQFHGRDRNQLISTLENVQIYCSLQLASLLLLFVALHQILILGLSPVHQLAFVLEKQFDGIQIKLVFWVYHNAQAAFIIRIH</sequence>
<dbReference type="EMBL" id="JBIMZQ010000009">
    <property type="protein sequence ID" value="KAL3669461.1"/>
    <property type="molecule type" value="Genomic_DNA"/>
</dbReference>
<evidence type="ECO:0000313" key="2">
    <source>
        <dbReference type="Proteomes" id="UP001632037"/>
    </source>
</evidence>
<organism evidence="1 2">
    <name type="scientific">Phytophthora oleae</name>
    <dbReference type="NCBI Taxonomy" id="2107226"/>
    <lineage>
        <taxon>Eukaryota</taxon>
        <taxon>Sar</taxon>
        <taxon>Stramenopiles</taxon>
        <taxon>Oomycota</taxon>
        <taxon>Peronosporomycetes</taxon>
        <taxon>Peronosporales</taxon>
        <taxon>Peronosporaceae</taxon>
        <taxon>Phytophthora</taxon>
    </lineage>
</organism>
<proteinExistence type="predicted"/>
<keyword evidence="2" id="KW-1185">Reference proteome</keyword>
<comment type="caution">
    <text evidence="1">The sequence shown here is derived from an EMBL/GenBank/DDBJ whole genome shotgun (WGS) entry which is preliminary data.</text>
</comment>
<gene>
    <name evidence="1" type="ORF">V7S43_005854</name>
</gene>
<dbReference type="Proteomes" id="UP001632037">
    <property type="component" value="Unassembled WGS sequence"/>
</dbReference>
<dbReference type="AlphaFoldDB" id="A0ABD3FUX0"/>
<reference evidence="1 2" key="1">
    <citation type="submission" date="2024-09" db="EMBL/GenBank/DDBJ databases">
        <title>Genome sequencing and assembly of Phytophthora oleae, isolate VK10A, causative agent of rot of olive drupes.</title>
        <authorList>
            <person name="Conti Taguali S."/>
            <person name="Riolo M."/>
            <person name="La Spada F."/>
            <person name="Cacciola S.O."/>
            <person name="Dionisio G."/>
        </authorList>
    </citation>
    <scope>NUCLEOTIDE SEQUENCE [LARGE SCALE GENOMIC DNA]</scope>
    <source>
        <strain evidence="1 2">VK10A</strain>
    </source>
</reference>
<evidence type="ECO:0000313" key="1">
    <source>
        <dbReference type="EMBL" id="KAL3669461.1"/>
    </source>
</evidence>
<accession>A0ABD3FUX0</accession>